<evidence type="ECO:0000256" key="4">
    <source>
        <dbReference type="ARBA" id="ARBA00023163"/>
    </source>
</evidence>
<dbReference type="Proteomes" id="UP000175971">
    <property type="component" value="Unassembled WGS sequence"/>
</dbReference>
<dbReference type="AlphaFoldDB" id="A0A1E7LQC8"/>
<dbReference type="Gene3D" id="1.10.10.10">
    <property type="entry name" value="Winged helix-like DNA-binding domain superfamily/Winged helix DNA-binding domain"/>
    <property type="match status" value="1"/>
</dbReference>
<feature type="compositionally biased region" description="Basic and acidic residues" evidence="5">
    <location>
        <begin position="7"/>
        <end position="20"/>
    </location>
</feature>
<dbReference type="GO" id="GO:0045892">
    <property type="term" value="P:negative regulation of DNA-templated transcription"/>
    <property type="evidence" value="ECO:0007669"/>
    <property type="project" value="InterPro"/>
</dbReference>
<feature type="compositionally biased region" description="Gly residues" evidence="5">
    <location>
        <begin position="130"/>
        <end position="185"/>
    </location>
</feature>
<gene>
    <name evidence="6" type="ORF">AN221_24595</name>
</gene>
<evidence type="ECO:0000313" key="7">
    <source>
        <dbReference type="Proteomes" id="UP000175971"/>
    </source>
</evidence>
<comment type="similarity">
    <text evidence="1">Belongs to the BlaI transcriptional regulatory family.</text>
</comment>
<dbReference type="PATRIC" id="fig|518642.7.peg.5226"/>
<evidence type="ECO:0000256" key="3">
    <source>
        <dbReference type="ARBA" id="ARBA00023125"/>
    </source>
</evidence>
<proteinExistence type="inferred from homology"/>
<sequence length="193" mass="19314">MDAEGTGGERETPARRRGQGELESQVLSVLGEATEPVTAAWVLQRLGGGLSYSTVITILTRLHAKQAVSRTGPKRPVLWQPVANEAGLAALRMRRLLDKQSDRDAVLSSFVSVLSADDEELLRSLLAESGAGGAAPGEPGSGGPGSGGSGSGWPGSEGFGPGRSGSGPSGSGRPGSGRPGSGGSGAATDRPEG</sequence>
<feature type="region of interest" description="Disordered" evidence="5">
    <location>
        <begin position="129"/>
        <end position="193"/>
    </location>
</feature>
<organism evidence="6 7">
    <name type="scientific">Streptomyces nanshensis</name>
    <dbReference type="NCBI Taxonomy" id="518642"/>
    <lineage>
        <taxon>Bacteria</taxon>
        <taxon>Bacillati</taxon>
        <taxon>Actinomycetota</taxon>
        <taxon>Actinomycetes</taxon>
        <taxon>Kitasatosporales</taxon>
        <taxon>Streptomycetaceae</taxon>
        <taxon>Streptomyces</taxon>
    </lineage>
</organism>
<dbReference type="GO" id="GO:0003677">
    <property type="term" value="F:DNA binding"/>
    <property type="evidence" value="ECO:0007669"/>
    <property type="project" value="UniProtKB-KW"/>
</dbReference>
<dbReference type="SUPFAM" id="SSF46785">
    <property type="entry name" value="Winged helix' DNA-binding domain"/>
    <property type="match status" value="1"/>
</dbReference>
<comment type="caution">
    <text evidence="6">The sequence shown here is derived from an EMBL/GenBank/DDBJ whole genome shotgun (WGS) entry which is preliminary data.</text>
</comment>
<name>A0A1E7LQC8_9ACTN</name>
<evidence type="ECO:0000256" key="5">
    <source>
        <dbReference type="SAM" id="MobiDB-lite"/>
    </source>
</evidence>
<dbReference type="Pfam" id="PF03965">
    <property type="entry name" value="Penicillinase_R"/>
    <property type="match status" value="1"/>
</dbReference>
<keyword evidence="3" id="KW-0238">DNA-binding</keyword>
<evidence type="ECO:0000256" key="1">
    <source>
        <dbReference type="ARBA" id="ARBA00011046"/>
    </source>
</evidence>
<evidence type="ECO:0008006" key="8">
    <source>
        <dbReference type="Google" id="ProtNLM"/>
    </source>
</evidence>
<evidence type="ECO:0000313" key="6">
    <source>
        <dbReference type="EMBL" id="OEV18371.1"/>
    </source>
</evidence>
<dbReference type="InterPro" id="IPR036388">
    <property type="entry name" value="WH-like_DNA-bd_sf"/>
</dbReference>
<dbReference type="InterPro" id="IPR005650">
    <property type="entry name" value="BlaI_family"/>
</dbReference>
<reference evidence="6 7" key="1">
    <citation type="journal article" date="2016" name="Front. Microbiol.">
        <title>Comparative Genomics Analysis of Streptomyces Species Reveals Their Adaptation to the Marine Environment and Their Diversity at the Genomic Level.</title>
        <authorList>
            <person name="Tian X."/>
            <person name="Zhang Z."/>
            <person name="Yang T."/>
            <person name="Chen M."/>
            <person name="Li J."/>
            <person name="Chen F."/>
            <person name="Yang J."/>
            <person name="Li W."/>
            <person name="Zhang B."/>
            <person name="Zhang Z."/>
            <person name="Wu J."/>
            <person name="Zhang C."/>
            <person name="Long L."/>
            <person name="Xiao J."/>
        </authorList>
    </citation>
    <scope>NUCLEOTIDE SEQUENCE [LARGE SCALE GENOMIC DNA]</scope>
    <source>
        <strain evidence="6 7">SCSIO M10372</strain>
    </source>
</reference>
<dbReference type="InterPro" id="IPR036390">
    <property type="entry name" value="WH_DNA-bd_sf"/>
</dbReference>
<keyword evidence="7" id="KW-1185">Reference proteome</keyword>
<dbReference type="EMBL" id="LJGZ01000094">
    <property type="protein sequence ID" value="OEV18371.1"/>
    <property type="molecule type" value="Genomic_DNA"/>
</dbReference>
<keyword evidence="4" id="KW-0804">Transcription</keyword>
<keyword evidence="2" id="KW-0805">Transcription regulation</keyword>
<evidence type="ECO:0000256" key="2">
    <source>
        <dbReference type="ARBA" id="ARBA00023015"/>
    </source>
</evidence>
<feature type="region of interest" description="Disordered" evidence="5">
    <location>
        <begin position="1"/>
        <end position="22"/>
    </location>
</feature>
<protein>
    <recommendedName>
        <fullName evidence="8">Transcriptional regulator</fullName>
    </recommendedName>
</protein>
<accession>A0A1E7LQC8</accession>